<name>A0A352IRL0_9GAMM</name>
<organism evidence="1 2">
    <name type="scientific">Marinobacter adhaerens</name>
    <dbReference type="NCBI Taxonomy" id="1033846"/>
    <lineage>
        <taxon>Bacteria</taxon>
        <taxon>Pseudomonadati</taxon>
        <taxon>Pseudomonadota</taxon>
        <taxon>Gammaproteobacteria</taxon>
        <taxon>Pseudomonadales</taxon>
        <taxon>Marinobacteraceae</taxon>
        <taxon>Marinobacter</taxon>
    </lineage>
</organism>
<dbReference type="AlphaFoldDB" id="A0A352IRL0"/>
<sequence>LAACLEDLLKDQGGLAKAMGEAGYQKAHRRHGLQTMIESYAALYARVVSNRVGLPDAEVR</sequence>
<evidence type="ECO:0000313" key="1">
    <source>
        <dbReference type="EMBL" id="HBC34093.1"/>
    </source>
</evidence>
<evidence type="ECO:0008006" key="3">
    <source>
        <dbReference type="Google" id="ProtNLM"/>
    </source>
</evidence>
<protein>
    <recommendedName>
        <fullName evidence="3">Glycosyltransferase family 1 protein</fullName>
    </recommendedName>
</protein>
<dbReference type="Proteomes" id="UP000263489">
    <property type="component" value="Unassembled WGS sequence"/>
</dbReference>
<evidence type="ECO:0000313" key="2">
    <source>
        <dbReference type="Proteomes" id="UP000263489"/>
    </source>
</evidence>
<gene>
    <name evidence="1" type="ORF">DC045_07205</name>
</gene>
<accession>A0A352IRL0</accession>
<reference evidence="1 2" key="1">
    <citation type="journal article" date="2018" name="Nat. Biotechnol.">
        <title>A standardized bacterial taxonomy based on genome phylogeny substantially revises the tree of life.</title>
        <authorList>
            <person name="Parks D.H."/>
            <person name="Chuvochina M."/>
            <person name="Waite D.W."/>
            <person name="Rinke C."/>
            <person name="Skarshewski A."/>
            <person name="Chaumeil P.A."/>
            <person name="Hugenholtz P."/>
        </authorList>
    </citation>
    <scope>NUCLEOTIDE SEQUENCE [LARGE SCALE GENOMIC DNA]</scope>
    <source>
        <strain evidence="1">UBA9380</strain>
    </source>
</reference>
<dbReference type="EMBL" id="DNNA01000115">
    <property type="protein sequence ID" value="HBC34093.1"/>
    <property type="molecule type" value="Genomic_DNA"/>
</dbReference>
<comment type="caution">
    <text evidence="1">The sequence shown here is derived from an EMBL/GenBank/DDBJ whole genome shotgun (WGS) entry which is preliminary data.</text>
</comment>
<dbReference type="SUPFAM" id="SSF53756">
    <property type="entry name" value="UDP-Glycosyltransferase/glycogen phosphorylase"/>
    <property type="match status" value="1"/>
</dbReference>
<proteinExistence type="predicted"/>
<feature type="non-terminal residue" evidence="1">
    <location>
        <position position="1"/>
    </location>
</feature>